<dbReference type="EMBL" id="ONZQ02000001">
    <property type="protein sequence ID" value="SPN97472.1"/>
    <property type="molecule type" value="Genomic_DNA"/>
</dbReference>
<dbReference type="AlphaFoldDB" id="A0AAE8MPP8"/>
<organism evidence="4 5">
    <name type="scientific">Cephalotrichum gorgonifer</name>
    <dbReference type="NCBI Taxonomy" id="2041049"/>
    <lineage>
        <taxon>Eukaryota</taxon>
        <taxon>Fungi</taxon>
        <taxon>Dikarya</taxon>
        <taxon>Ascomycota</taxon>
        <taxon>Pezizomycotina</taxon>
        <taxon>Sordariomycetes</taxon>
        <taxon>Hypocreomycetidae</taxon>
        <taxon>Microascales</taxon>
        <taxon>Microascaceae</taxon>
        <taxon>Cephalotrichum</taxon>
    </lineage>
</organism>
<dbReference type="CDD" id="cd00060">
    <property type="entry name" value="FHA"/>
    <property type="match status" value="1"/>
</dbReference>
<gene>
    <name evidence="4" type="ORF">DNG_00986</name>
</gene>
<evidence type="ECO:0000259" key="3">
    <source>
        <dbReference type="PROSITE" id="PS50006"/>
    </source>
</evidence>
<reference evidence="4" key="1">
    <citation type="submission" date="2018-03" db="EMBL/GenBank/DDBJ databases">
        <authorList>
            <person name="Guldener U."/>
        </authorList>
    </citation>
    <scope>NUCLEOTIDE SEQUENCE</scope>
</reference>
<protein>
    <recommendedName>
        <fullName evidence="3">FHA domain-containing protein</fullName>
    </recommendedName>
</protein>
<feature type="compositionally biased region" description="Polar residues" evidence="1">
    <location>
        <begin position="259"/>
        <end position="270"/>
    </location>
</feature>
<dbReference type="PROSITE" id="PS50006">
    <property type="entry name" value="FHA_DOMAIN"/>
    <property type="match status" value="1"/>
</dbReference>
<feature type="compositionally biased region" description="Acidic residues" evidence="1">
    <location>
        <begin position="193"/>
        <end position="215"/>
    </location>
</feature>
<evidence type="ECO:0000256" key="2">
    <source>
        <dbReference type="SAM" id="Phobius"/>
    </source>
</evidence>
<dbReference type="Pfam" id="PF00498">
    <property type="entry name" value="FHA"/>
    <property type="match status" value="1"/>
</dbReference>
<keyword evidence="2" id="KW-0472">Membrane</keyword>
<dbReference type="Proteomes" id="UP001187682">
    <property type="component" value="Unassembled WGS sequence"/>
</dbReference>
<dbReference type="SUPFAM" id="SSF49879">
    <property type="entry name" value="SMAD/FHA domain"/>
    <property type="match status" value="1"/>
</dbReference>
<accession>A0AAE8MPP8</accession>
<dbReference type="InterPro" id="IPR000253">
    <property type="entry name" value="FHA_dom"/>
</dbReference>
<evidence type="ECO:0000313" key="4">
    <source>
        <dbReference type="EMBL" id="SPN97472.1"/>
    </source>
</evidence>
<feature type="domain" description="FHA" evidence="3">
    <location>
        <begin position="58"/>
        <end position="77"/>
    </location>
</feature>
<comment type="caution">
    <text evidence="4">The sequence shown here is derived from an EMBL/GenBank/DDBJ whole genome shotgun (WGS) entry which is preliminary data.</text>
</comment>
<feature type="transmembrane region" description="Helical" evidence="2">
    <location>
        <begin position="395"/>
        <end position="416"/>
    </location>
</feature>
<dbReference type="InterPro" id="IPR008984">
    <property type="entry name" value="SMAD_FHA_dom_sf"/>
</dbReference>
<feature type="region of interest" description="Disordered" evidence="1">
    <location>
        <begin position="180"/>
        <end position="360"/>
    </location>
</feature>
<evidence type="ECO:0000313" key="5">
    <source>
        <dbReference type="Proteomes" id="UP001187682"/>
    </source>
</evidence>
<sequence length="422" mass="45856">MPANYVIVSLSETKQGENSHRRIRLDEQNDTCLVGRASSKGVDILARPDNGYFENPVRVYIKDVGSTHGTFVNNVRLPSTVRHPIRNGDTVTLGVAIKAQGVEVAQPSMMKVGIKFRMNSSPMEGVTNVFQVPDETSVEGSEPEDTLDRARRFLNVHDGYQGHHNTIDLTEDTTLPLEMAIDPKPVPRPAQVESEDSESSSDSDFDDSEEEEELQAQEMITQVESQDLELEADKSEELEPEVDDTMRQPAEELAGEVKINSSPEESSTGHNESEAHTMPLCTTKEPETGALFDTESSGQSLFDTDLSERGLLDTDSSEQTGDSPAMEEEDSYDEHVVETATSKKRKATEMSTEEEPHAAANAKVAPALDALCASGVQTDLAGEREPKRLRRAADIVGYAALGGLAGGLALFTTLVVSAPSFS</sequence>
<name>A0AAE8MPP8_9PEZI</name>
<evidence type="ECO:0000256" key="1">
    <source>
        <dbReference type="SAM" id="MobiDB-lite"/>
    </source>
</evidence>
<keyword evidence="5" id="KW-1185">Reference proteome</keyword>
<proteinExistence type="predicted"/>
<dbReference type="Gene3D" id="2.60.200.20">
    <property type="match status" value="1"/>
</dbReference>
<keyword evidence="2" id="KW-0812">Transmembrane</keyword>
<keyword evidence="2" id="KW-1133">Transmembrane helix</keyword>